<dbReference type="InterPro" id="IPR056264">
    <property type="entry name" value="R2_ABCA1-4-like"/>
</dbReference>
<evidence type="ECO:0000256" key="4">
    <source>
        <dbReference type="ARBA" id="ARBA00022692"/>
    </source>
</evidence>
<feature type="transmembrane region" description="Helical" evidence="9">
    <location>
        <begin position="857"/>
        <end position="875"/>
    </location>
</feature>
<dbReference type="PANTHER" id="PTHR19229:SF274">
    <property type="entry name" value="ABC-TYPE ORGANIC ANION TRANSPORTER ABCA8"/>
    <property type="match status" value="1"/>
</dbReference>
<dbReference type="InterPro" id="IPR003593">
    <property type="entry name" value="AAA+_ATPase"/>
</dbReference>
<keyword evidence="6" id="KW-0067">ATP-binding</keyword>
<sequence>QVYWYRGFLSLQTSIDAAIIEMVTNHSVWDEMKSISGVRMRSSFIVISGFMENIYIIVIIAMCFSPMMYSLSQNVTSEKRKLKELMEMMGLLDSAFWLSWGLLYAVYIFITACLLTAVTWNEFFILSSFSAILLLFFLYGIMHFCFMLSSLLKKPKTTCYTNFLLTFLFGSLSCTTVVVRLPAPLEWTFCLFCPFTFATGISKVCCGSVAENALLIVASFLFLSDKYGVTYPPLYFLKPSYWFKSRRRHAGERFEIEKDHEQIFSDNAEPVPPEFDGKEAIRINNIKKTYKHKDKKTEALRGLFLNIYEDQITALLGHSGAGKTTLLNILSGLSKPSDGSVTILKYKLSEMEAIEEIREITGLCPQFNVQFDILTVKENLRIFAKVKGIQSNKVEEEVLLLDEPTSGMDPCSRQHVWNLLKEHKAGRAIVVSTQFMDEADILADRKAFISHGRLKCVGSSLFLKNKWGIGYHLRMQVNESCDSERMLSLVKQYIPNATLSGRSDSELSYTLPSENVDKFPDLFHSLDSQPDQEIMNYGVSMTTMEDVFLKLEDAESINEEVGTLGALGSCIEEGRGDTFSPNEMEEELLSLSDTGKATVSGIPLWRQQVCAMARMRFLRLKHEGKTLRSIFIIHFFKNYIGIFLFLPGTGIENFIHGLESQNIMLEIATGKNITDQLQHNGAIKVSLEEQKYRFTVMCHMETNNCFPVLVNSISNALLRILNSTISYHIFFFFFPQIDSATYLNYFLTNYFIFVILLLPGFTPLFAMSSIHDYKIKAHSHLRVSGLFPSAYWCGQALVDSPLQWIVFFSTIGLYHLVGVINAVPLGASRILSLVNLIIFIMEKENIGVHEGFSLKKYFSCIVWLYIMCNIIYIFLKHPYIQCVFFIFLLRCLEMKYGRSVMRKDPVFRFVSAHMHINTHTPPPPPKVCIFVHSLLRLLSYIYNLVCPKSCSGEVLGLLGPNGAGKSTTINMITGDTTLTAGQVTASEPGENTIGFLGYCPQENPLWPNLTVKEHLEIYAAVKGLRKEDATIIINRIAKALELQKHLKKATKRLSAGITRKLCFALSVLGNPKIMLFDEPTTGMDPKGQRRVWKAIRATLKNKEQGAILTTHYMEEAEAVCDRVAIMVSGQLRCINTIQYLKSKFGKGYLLQIKVKKPDQVDHLHAEILQIFPHAARQERFSTLLVYNIPMGDALPLTQAFTKLETAKQSFDIEEYSFSLNTLEQVFLELCREQERENFDLTLDATFEWRQLQQEDL</sequence>
<evidence type="ECO:0000256" key="5">
    <source>
        <dbReference type="ARBA" id="ARBA00022741"/>
    </source>
</evidence>
<feature type="domain" description="ABC transporter" evidence="10">
    <location>
        <begin position="281"/>
        <end position="476"/>
    </location>
</feature>
<feature type="transmembrane region" description="Helical" evidence="9">
    <location>
        <begin position="804"/>
        <end position="837"/>
    </location>
</feature>
<proteinExistence type="inferred from homology"/>
<dbReference type="GO" id="GO:0016020">
    <property type="term" value="C:membrane"/>
    <property type="evidence" value="ECO:0007669"/>
    <property type="project" value="UniProtKB-SubCell"/>
</dbReference>
<keyword evidence="4 9" id="KW-0812">Transmembrane</keyword>
<accession>A0A8D0HBG9</accession>
<dbReference type="Gene3D" id="3.40.50.300">
    <property type="entry name" value="P-loop containing nucleotide triphosphate hydrolases"/>
    <property type="match status" value="3"/>
</dbReference>
<evidence type="ECO:0000259" key="10">
    <source>
        <dbReference type="PROSITE" id="PS50893"/>
    </source>
</evidence>
<evidence type="ECO:0000256" key="8">
    <source>
        <dbReference type="ARBA" id="ARBA00023136"/>
    </source>
</evidence>
<feature type="domain" description="ABC transporter" evidence="10">
    <location>
        <begin position="901"/>
        <end position="1153"/>
    </location>
</feature>
<dbReference type="GO" id="GO:0005524">
    <property type="term" value="F:ATP binding"/>
    <property type="evidence" value="ECO:0007669"/>
    <property type="project" value="UniProtKB-KW"/>
</dbReference>
<dbReference type="GO" id="GO:0140359">
    <property type="term" value="F:ABC-type transporter activity"/>
    <property type="evidence" value="ECO:0007669"/>
    <property type="project" value="InterPro"/>
</dbReference>
<dbReference type="InterPro" id="IPR027417">
    <property type="entry name" value="P-loop_NTPase"/>
</dbReference>
<keyword evidence="5" id="KW-0547">Nucleotide-binding</keyword>
<reference evidence="11" key="1">
    <citation type="submission" date="2025-08" db="UniProtKB">
        <authorList>
            <consortium name="Ensembl"/>
        </authorList>
    </citation>
    <scope>IDENTIFICATION</scope>
</reference>
<feature type="transmembrane region" description="Helical" evidence="9">
    <location>
        <begin position="123"/>
        <end position="148"/>
    </location>
</feature>
<dbReference type="FunFam" id="3.40.50.300:FF:000335">
    <property type="entry name" value="ATP binding cassette subfamily A member 5"/>
    <property type="match status" value="1"/>
</dbReference>
<comment type="similarity">
    <text evidence="2">Belongs to the ABC transporter superfamily. ABCA family.</text>
</comment>
<keyword evidence="7 9" id="KW-1133">Transmembrane helix</keyword>
<feature type="transmembrane region" description="Helical" evidence="9">
    <location>
        <begin position="160"/>
        <end position="181"/>
    </location>
</feature>
<dbReference type="InterPro" id="IPR026082">
    <property type="entry name" value="ABCA"/>
</dbReference>
<dbReference type="SMART" id="SM00382">
    <property type="entry name" value="AAA"/>
    <property type="match status" value="2"/>
</dbReference>
<organism evidence="11 12">
    <name type="scientific">Sphenodon punctatus</name>
    <name type="common">Tuatara</name>
    <name type="synonym">Hatteria punctata</name>
    <dbReference type="NCBI Taxonomy" id="8508"/>
    <lineage>
        <taxon>Eukaryota</taxon>
        <taxon>Metazoa</taxon>
        <taxon>Chordata</taxon>
        <taxon>Craniata</taxon>
        <taxon>Vertebrata</taxon>
        <taxon>Euteleostomi</taxon>
        <taxon>Lepidosauria</taxon>
        <taxon>Sphenodontia</taxon>
        <taxon>Sphenodontidae</taxon>
        <taxon>Sphenodon</taxon>
    </lineage>
</organism>
<evidence type="ECO:0000313" key="11">
    <source>
        <dbReference type="Ensembl" id="ENSSPUP00000017672.1"/>
    </source>
</evidence>
<comment type="subcellular location">
    <subcellularLocation>
        <location evidence="1">Membrane</location>
        <topology evidence="1">Multi-pass membrane protein</topology>
    </subcellularLocation>
</comment>
<keyword evidence="8 9" id="KW-0472">Membrane</keyword>
<evidence type="ECO:0000256" key="3">
    <source>
        <dbReference type="ARBA" id="ARBA00022448"/>
    </source>
</evidence>
<evidence type="ECO:0000256" key="7">
    <source>
        <dbReference type="ARBA" id="ARBA00022989"/>
    </source>
</evidence>
<dbReference type="GO" id="GO:0005319">
    <property type="term" value="F:lipid transporter activity"/>
    <property type="evidence" value="ECO:0007669"/>
    <property type="project" value="TreeGrafter"/>
</dbReference>
<dbReference type="Proteomes" id="UP000694392">
    <property type="component" value="Unplaced"/>
</dbReference>
<feature type="transmembrane region" description="Helical" evidence="9">
    <location>
        <begin position="44"/>
        <end position="69"/>
    </location>
</feature>
<dbReference type="AlphaFoldDB" id="A0A8D0HBG9"/>
<dbReference type="Pfam" id="PF00005">
    <property type="entry name" value="ABC_tran"/>
    <property type="match status" value="2"/>
</dbReference>
<dbReference type="Ensembl" id="ENSSPUT00000018815.1">
    <property type="protein sequence ID" value="ENSSPUP00000017672.1"/>
    <property type="gene ID" value="ENSSPUG00000012585.1"/>
</dbReference>
<dbReference type="PROSITE" id="PS50893">
    <property type="entry name" value="ABC_TRANSPORTER_2"/>
    <property type="match status" value="2"/>
</dbReference>
<dbReference type="GeneTree" id="ENSGT00940000162673"/>
<dbReference type="CDD" id="cd03263">
    <property type="entry name" value="ABC_subfamily_A"/>
    <property type="match status" value="1"/>
</dbReference>
<evidence type="ECO:0000256" key="1">
    <source>
        <dbReference type="ARBA" id="ARBA00004141"/>
    </source>
</evidence>
<reference evidence="11" key="2">
    <citation type="submission" date="2025-09" db="UniProtKB">
        <authorList>
            <consortium name="Ensembl"/>
        </authorList>
    </citation>
    <scope>IDENTIFICATION</scope>
</reference>
<dbReference type="PANTHER" id="PTHR19229">
    <property type="entry name" value="ATP-BINDING CASSETTE TRANSPORTER SUBFAMILY A ABCA"/>
    <property type="match status" value="1"/>
</dbReference>
<dbReference type="Pfam" id="PF23321">
    <property type="entry name" value="R1_ABCA1"/>
    <property type="match status" value="1"/>
</dbReference>
<evidence type="ECO:0000256" key="9">
    <source>
        <dbReference type="SAM" id="Phobius"/>
    </source>
</evidence>
<evidence type="ECO:0000256" key="2">
    <source>
        <dbReference type="ARBA" id="ARBA00008869"/>
    </source>
</evidence>
<feature type="transmembrane region" description="Helical" evidence="9">
    <location>
        <begin position="90"/>
        <end position="117"/>
    </location>
</feature>
<evidence type="ECO:0000313" key="12">
    <source>
        <dbReference type="Proteomes" id="UP000694392"/>
    </source>
</evidence>
<keyword evidence="12" id="KW-1185">Reference proteome</keyword>
<keyword evidence="3" id="KW-0813">Transport</keyword>
<protein>
    <recommendedName>
        <fullName evidence="10">ABC transporter domain-containing protein</fullName>
    </recommendedName>
</protein>
<dbReference type="SUPFAM" id="SSF52540">
    <property type="entry name" value="P-loop containing nucleoside triphosphate hydrolases"/>
    <property type="match status" value="2"/>
</dbReference>
<dbReference type="InterPro" id="IPR003439">
    <property type="entry name" value="ABC_transporter-like_ATP-bd"/>
</dbReference>
<name>A0A8D0HBG9_SPHPU</name>
<feature type="transmembrane region" description="Helical" evidence="9">
    <location>
        <begin position="716"/>
        <end position="734"/>
    </location>
</feature>
<feature type="transmembrane region" description="Helical" evidence="9">
    <location>
        <begin position="746"/>
        <end position="767"/>
    </location>
</feature>
<evidence type="ECO:0000256" key="6">
    <source>
        <dbReference type="ARBA" id="ARBA00022840"/>
    </source>
</evidence>
<dbReference type="GO" id="GO:0016887">
    <property type="term" value="F:ATP hydrolysis activity"/>
    <property type="evidence" value="ECO:0007669"/>
    <property type="project" value="InterPro"/>
</dbReference>